<feature type="domain" description="CAAX prenyl protease 2/Lysostaphin resistance protein A-like" evidence="2">
    <location>
        <begin position="207"/>
        <end position="304"/>
    </location>
</feature>
<dbReference type="EMBL" id="PCXQ01000005">
    <property type="protein sequence ID" value="PJE50707.1"/>
    <property type="molecule type" value="Genomic_DNA"/>
</dbReference>
<protein>
    <recommendedName>
        <fullName evidence="2">CAAX prenyl protease 2/Lysostaphin resistance protein A-like domain-containing protein</fullName>
    </recommendedName>
</protein>
<feature type="transmembrane region" description="Helical" evidence="1">
    <location>
        <begin position="196"/>
        <end position="216"/>
    </location>
</feature>
<feature type="transmembrane region" description="Helical" evidence="1">
    <location>
        <begin position="170"/>
        <end position="190"/>
    </location>
</feature>
<gene>
    <name evidence="3" type="ORF">COV29_03155</name>
</gene>
<evidence type="ECO:0000259" key="2">
    <source>
        <dbReference type="Pfam" id="PF02517"/>
    </source>
</evidence>
<keyword evidence="1" id="KW-1133">Transmembrane helix</keyword>
<dbReference type="Pfam" id="PF02517">
    <property type="entry name" value="Rce1-like"/>
    <property type="match status" value="1"/>
</dbReference>
<dbReference type="PANTHER" id="PTHR43592:SF7">
    <property type="entry name" value="CAAX AMINO TERMINAL PROTEASE FAMILY PROTEIN"/>
    <property type="match status" value="1"/>
</dbReference>
<dbReference type="PANTHER" id="PTHR43592">
    <property type="entry name" value="CAAX AMINO TERMINAL PROTEASE"/>
    <property type="match status" value="1"/>
</dbReference>
<evidence type="ECO:0000256" key="1">
    <source>
        <dbReference type="SAM" id="Phobius"/>
    </source>
</evidence>
<comment type="caution">
    <text evidence="3">The sequence shown here is derived from an EMBL/GenBank/DDBJ whole genome shotgun (WGS) entry which is preliminary data.</text>
</comment>
<feature type="transmembrane region" description="Helical" evidence="1">
    <location>
        <begin position="76"/>
        <end position="95"/>
    </location>
</feature>
<dbReference type="GO" id="GO:0004175">
    <property type="term" value="F:endopeptidase activity"/>
    <property type="evidence" value="ECO:0007669"/>
    <property type="project" value="UniProtKB-ARBA"/>
</dbReference>
<organism evidence="3 4">
    <name type="scientific">Candidatus Yanofskybacteria bacterium CG10_big_fil_rev_8_21_14_0_10_36_16</name>
    <dbReference type="NCBI Taxonomy" id="1975096"/>
    <lineage>
        <taxon>Bacteria</taxon>
        <taxon>Candidatus Yanofskyibacteriota</taxon>
    </lineage>
</organism>
<dbReference type="AlphaFoldDB" id="A0A2J0Q6Y0"/>
<feature type="transmembrane region" description="Helical" evidence="1">
    <location>
        <begin position="14"/>
        <end position="33"/>
    </location>
</feature>
<name>A0A2J0Q6Y0_9BACT</name>
<dbReference type="GO" id="GO:0080120">
    <property type="term" value="P:CAAX-box protein maturation"/>
    <property type="evidence" value="ECO:0007669"/>
    <property type="project" value="UniProtKB-ARBA"/>
</dbReference>
<evidence type="ECO:0000313" key="4">
    <source>
        <dbReference type="Proteomes" id="UP000228496"/>
    </source>
</evidence>
<sequence>MGSLNEFLQIARPILEIDYFIMLVFSLFIFVGLFNEKMRLFWEKTLNKNPEKILLLTFTFSAINLFHVLMRDIPLQNWLAYTLFLLIPTVCLLLANKKSQKIQITDVIVILFLWLPFDLRIIQESWFKFNYLFLSVSAASVAIIGFSFVRNLKGLKINTEIKLKDILFSLKVLLVLIITIVPIGFILNFLEFGFKINLLNVNNILYLFVILVLYFLQTGLPEEILFRGLLQNLLFKTWNSNWKAVIVASVMFGSAHLDNIASGYGPPNWPYAILATIAGIGYGITYLKTKSIIIPGMLHACVDLLWGLFFVKV</sequence>
<feature type="transmembrane region" description="Helical" evidence="1">
    <location>
        <begin position="292"/>
        <end position="311"/>
    </location>
</feature>
<proteinExistence type="predicted"/>
<feature type="transmembrane region" description="Helical" evidence="1">
    <location>
        <begin position="129"/>
        <end position="149"/>
    </location>
</feature>
<reference evidence="3 4" key="1">
    <citation type="submission" date="2017-09" db="EMBL/GenBank/DDBJ databases">
        <title>Depth-based differentiation of microbial function through sediment-hosted aquifers and enrichment of novel symbionts in the deep terrestrial subsurface.</title>
        <authorList>
            <person name="Probst A.J."/>
            <person name="Ladd B."/>
            <person name="Jarett J.K."/>
            <person name="Geller-Mcgrath D.E."/>
            <person name="Sieber C.M."/>
            <person name="Emerson J.B."/>
            <person name="Anantharaman K."/>
            <person name="Thomas B.C."/>
            <person name="Malmstrom R."/>
            <person name="Stieglmeier M."/>
            <person name="Klingl A."/>
            <person name="Woyke T."/>
            <person name="Ryan C.M."/>
            <person name="Banfield J.F."/>
        </authorList>
    </citation>
    <scope>NUCLEOTIDE SEQUENCE [LARGE SCALE GENOMIC DNA]</scope>
    <source>
        <strain evidence="3">CG10_big_fil_rev_8_21_14_0_10_36_16</strain>
    </source>
</reference>
<keyword evidence="1" id="KW-0812">Transmembrane</keyword>
<feature type="transmembrane region" description="Helical" evidence="1">
    <location>
        <begin position="53"/>
        <end position="70"/>
    </location>
</feature>
<dbReference type="InterPro" id="IPR003675">
    <property type="entry name" value="Rce1/LyrA-like_dom"/>
</dbReference>
<accession>A0A2J0Q6Y0</accession>
<dbReference type="Proteomes" id="UP000228496">
    <property type="component" value="Unassembled WGS sequence"/>
</dbReference>
<evidence type="ECO:0000313" key="3">
    <source>
        <dbReference type="EMBL" id="PJE50707.1"/>
    </source>
</evidence>
<feature type="transmembrane region" description="Helical" evidence="1">
    <location>
        <begin position="269"/>
        <end position="287"/>
    </location>
</feature>
<keyword evidence="1" id="KW-0472">Membrane</keyword>